<protein>
    <submittedName>
        <fullName evidence="6">Hemin import ATP-binding protein HmuV</fullName>
    </submittedName>
</protein>
<dbReference type="PROSITE" id="PS00211">
    <property type="entry name" value="ABC_TRANSPORTER_1"/>
    <property type="match status" value="1"/>
</dbReference>
<feature type="domain" description="ABC transporter" evidence="5">
    <location>
        <begin position="2"/>
        <end position="227"/>
    </location>
</feature>
<dbReference type="EMBL" id="BONY01000092">
    <property type="protein sequence ID" value="GIH10358.1"/>
    <property type="molecule type" value="Genomic_DNA"/>
</dbReference>
<proteinExistence type="predicted"/>
<dbReference type="PROSITE" id="PS50893">
    <property type="entry name" value="ABC_TRANSPORTER_2"/>
    <property type="match status" value="1"/>
</dbReference>
<dbReference type="SUPFAM" id="SSF52540">
    <property type="entry name" value="P-loop containing nucleoside triphosphate hydrolases"/>
    <property type="match status" value="1"/>
</dbReference>
<keyword evidence="1" id="KW-0813">Transport</keyword>
<dbReference type="GO" id="GO:0016887">
    <property type="term" value="F:ATP hydrolysis activity"/>
    <property type="evidence" value="ECO:0007669"/>
    <property type="project" value="InterPro"/>
</dbReference>
<evidence type="ECO:0000313" key="7">
    <source>
        <dbReference type="Proteomes" id="UP000612899"/>
    </source>
</evidence>
<evidence type="ECO:0000256" key="2">
    <source>
        <dbReference type="ARBA" id="ARBA00022741"/>
    </source>
</evidence>
<organism evidence="6 7">
    <name type="scientific">Rhizocola hellebori</name>
    <dbReference type="NCBI Taxonomy" id="1392758"/>
    <lineage>
        <taxon>Bacteria</taxon>
        <taxon>Bacillati</taxon>
        <taxon>Actinomycetota</taxon>
        <taxon>Actinomycetes</taxon>
        <taxon>Micromonosporales</taxon>
        <taxon>Micromonosporaceae</taxon>
        <taxon>Rhizocola</taxon>
    </lineage>
</organism>
<dbReference type="InterPro" id="IPR027417">
    <property type="entry name" value="P-loop_NTPase"/>
</dbReference>
<reference evidence="6" key="1">
    <citation type="submission" date="2021-01" db="EMBL/GenBank/DDBJ databases">
        <title>Whole genome shotgun sequence of Rhizocola hellebori NBRC 109834.</title>
        <authorList>
            <person name="Komaki H."/>
            <person name="Tamura T."/>
        </authorList>
    </citation>
    <scope>NUCLEOTIDE SEQUENCE</scope>
    <source>
        <strain evidence="6">NBRC 109834</strain>
    </source>
</reference>
<dbReference type="InterPro" id="IPR003439">
    <property type="entry name" value="ABC_transporter-like_ATP-bd"/>
</dbReference>
<evidence type="ECO:0000259" key="5">
    <source>
        <dbReference type="PROSITE" id="PS50893"/>
    </source>
</evidence>
<keyword evidence="3 6" id="KW-0067">ATP-binding</keyword>
<gene>
    <name evidence="6" type="primary">hmuV</name>
    <name evidence="6" type="ORF">Rhe02_84250</name>
</gene>
<dbReference type="InterPro" id="IPR017871">
    <property type="entry name" value="ABC_transporter-like_CS"/>
</dbReference>
<dbReference type="Pfam" id="PF00005">
    <property type="entry name" value="ABC_tran"/>
    <property type="match status" value="1"/>
</dbReference>
<dbReference type="CDD" id="cd03214">
    <property type="entry name" value="ABC_Iron-Siderophores_B12_Hemin"/>
    <property type="match status" value="1"/>
</dbReference>
<dbReference type="PANTHER" id="PTHR42794">
    <property type="entry name" value="HEMIN IMPORT ATP-BINDING PROTEIN HMUV"/>
    <property type="match status" value="1"/>
</dbReference>
<evidence type="ECO:0000256" key="3">
    <source>
        <dbReference type="ARBA" id="ARBA00022840"/>
    </source>
</evidence>
<dbReference type="SMART" id="SM00382">
    <property type="entry name" value="AAA"/>
    <property type="match status" value="1"/>
</dbReference>
<evidence type="ECO:0000256" key="1">
    <source>
        <dbReference type="ARBA" id="ARBA00022448"/>
    </source>
</evidence>
<dbReference type="AlphaFoldDB" id="A0A8J3QJ40"/>
<dbReference type="GO" id="GO:0005524">
    <property type="term" value="F:ATP binding"/>
    <property type="evidence" value="ECO:0007669"/>
    <property type="project" value="UniProtKB-KW"/>
</dbReference>
<dbReference type="Gene3D" id="3.40.50.300">
    <property type="entry name" value="P-loop containing nucleotide triphosphate hydrolases"/>
    <property type="match status" value="1"/>
</dbReference>
<dbReference type="FunFam" id="3.40.50.300:FF:000134">
    <property type="entry name" value="Iron-enterobactin ABC transporter ATP-binding protein"/>
    <property type="match status" value="1"/>
</dbReference>
<comment type="caution">
    <text evidence="6">The sequence shown here is derived from an EMBL/GenBank/DDBJ whole genome shotgun (WGS) entry which is preliminary data.</text>
</comment>
<dbReference type="Proteomes" id="UP000612899">
    <property type="component" value="Unassembled WGS sequence"/>
</dbReference>
<dbReference type="NCBIfam" id="NF010068">
    <property type="entry name" value="PRK13548.1"/>
    <property type="match status" value="1"/>
</dbReference>
<dbReference type="RefSeq" id="WP_203914073.1">
    <property type="nucleotide sequence ID" value="NZ_BONY01000092.1"/>
</dbReference>
<keyword evidence="4" id="KW-1278">Translocase</keyword>
<keyword evidence="2" id="KW-0547">Nucleotide-binding</keyword>
<dbReference type="InterPro" id="IPR003593">
    <property type="entry name" value="AAA+_ATPase"/>
</dbReference>
<keyword evidence="7" id="KW-1185">Reference proteome</keyword>
<dbReference type="PANTHER" id="PTHR42794:SF1">
    <property type="entry name" value="HEMIN IMPORT ATP-BINDING PROTEIN HMUV"/>
    <property type="match status" value="1"/>
</dbReference>
<name>A0A8J3QJ40_9ACTN</name>
<evidence type="ECO:0000256" key="4">
    <source>
        <dbReference type="ARBA" id="ARBA00022967"/>
    </source>
</evidence>
<accession>A0A8J3QJ40</accession>
<evidence type="ECO:0000313" key="6">
    <source>
        <dbReference type="EMBL" id="GIH10358.1"/>
    </source>
</evidence>
<sequence>MISTDNVSYLAGTRQIISQISFSVPEKHLLSIVGPNGAGKSTLLALLAGDLRPASGQVLLAGQPVHRMRPAALARQRAVMPQSTALAFGFTAAEIVRMGTEHDDPAVARQALDQVGAADLAERSFPSLSGGEQARVTLARVIAQHTPVLMLDEPTAHLDIKHQHIVLNLARSLADAGRTVIAVLHDLNLAARYSDTIAIMREGRLVTVGTPTETLVAERLSDVYDHPIGVYSHPAMSAPLCLDR</sequence>